<reference evidence="2" key="1">
    <citation type="submission" date="2018-11" db="EMBL/GenBank/DDBJ databases">
        <authorList>
            <consortium name="Pathogen Informatics"/>
        </authorList>
    </citation>
    <scope>NUCLEOTIDE SEQUENCE</scope>
</reference>
<gene>
    <name evidence="2" type="ORF">PXEA_LOCUS37760</name>
</gene>
<sequence>MLVSDPSSTNNLEEAKVLASSSVMLVAGIAVGETKKPRHNHPIVGGSPAKIVDKLSQKAEQSDSTTESGKKNFGFKPVSASVDASPINQVLMYIFSSNFPPFYYIFDFFD</sequence>
<dbReference type="AlphaFoldDB" id="A0A3S5B2Y1"/>
<name>A0A3S5B2Y1_9PLAT</name>
<keyword evidence="3" id="KW-1185">Reference proteome</keyword>
<comment type="caution">
    <text evidence="2">The sequence shown here is derived from an EMBL/GenBank/DDBJ whole genome shotgun (WGS) entry which is preliminary data.</text>
</comment>
<dbReference type="Proteomes" id="UP000784294">
    <property type="component" value="Unassembled WGS sequence"/>
</dbReference>
<evidence type="ECO:0000313" key="3">
    <source>
        <dbReference type="Proteomes" id="UP000784294"/>
    </source>
</evidence>
<evidence type="ECO:0000313" key="2">
    <source>
        <dbReference type="EMBL" id="VEL44320.1"/>
    </source>
</evidence>
<protein>
    <submittedName>
        <fullName evidence="2">Uncharacterized protein</fullName>
    </submittedName>
</protein>
<organism evidence="2 3">
    <name type="scientific">Protopolystoma xenopodis</name>
    <dbReference type="NCBI Taxonomy" id="117903"/>
    <lineage>
        <taxon>Eukaryota</taxon>
        <taxon>Metazoa</taxon>
        <taxon>Spiralia</taxon>
        <taxon>Lophotrochozoa</taxon>
        <taxon>Platyhelminthes</taxon>
        <taxon>Monogenea</taxon>
        <taxon>Polyopisthocotylea</taxon>
        <taxon>Polystomatidea</taxon>
        <taxon>Polystomatidae</taxon>
        <taxon>Protopolystoma</taxon>
    </lineage>
</organism>
<feature type="region of interest" description="Disordered" evidence="1">
    <location>
        <begin position="54"/>
        <end position="73"/>
    </location>
</feature>
<accession>A0A3S5B2Y1</accession>
<evidence type="ECO:0000256" key="1">
    <source>
        <dbReference type="SAM" id="MobiDB-lite"/>
    </source>
</evidence>
<proteinExistence type="predicted"/>
<dbReference type="EMBL" id="CAAALY010294704">
    <property type="protein sequence ID" value="VEL44320.1"/>
    <property type="molecule type" value="Genomic_DNA"/>
</dbReference>